<protein>
    <submittedName>
        <fullName evidence="1">Uncharacterized protein</fullName>
    </submittedName>
</protein>
<name>A0ABU5IWR3_9BACI</name>
<dbReference type="RefSeq" id="WP_322445892.1">
    <property type="nucleotide sequence ID" value="NZ_JAXOFX010000003.1"/>
</dbReference>
<gene>
    <name evidence="1" type="ORF">SM124_07565</name>
</gene>
<comment type="caution">
    <text evidence="1">The sequence shown here is derived from an EMBL/GenBank/DDBJ whole genome shotgun (WGS) entry which is preliminary data.</text>
</comment>
<sequence>MNNETYLDFCFVKPSTENFSKEIDNILSEVFKNVRVNWYLEEKSIEGAQVVVAEVKGMSRFDSEDDVITHLEKNGGEEFWNYLQGYQLYVYSNRKGCGSCGNH</sequence>
<dbReference type="Proteomes" id="UP001290455">
    <property type="component" value="Unassembled WGS sequence"/>
</dbReference>
<dbReference type="EMBL" id="JAXOFX010000003">
    <property type="protein sequence ID" value="MDZ5471604.1"/>
    <property type="molecule type" value="Genomic_DNA"/>
</dbReference>
<accession>A0ABU5IWR3</accession>
<evidence type="ECO:0000313" key="2">
    <source>
        <dbReference type="Proteomes" id="UP001290455"/>
    </source>
</evidence>
<evidence type="ECO:0000313" key="1">
    <source>
        <dbReference type="EMBL" id="MDZ5471604.1"/>
    </source>
</evidence>
<keyword evidence="2" id="KW-1185">Reference proteome</keyword>
<organism evidence="1 2">
    <name type="scientific">Robertmurraya mangrovi</name>
    <dbReference type="NCBI Taxonomy" id="3098077"/>
    <lineage>
        <taxon>Bacteria</taxon>
        <taxon>Bacillati</taxon>
        <taxon>Bacillota</taxon>
        <taxon>Bacilli</taxon>
        <taxon>Bacillales</taxon>
        <taxon>Bacillaceae</taxon>
        <taxon>Robertmurraya</taxon>
    </lineage>
</organism>
<reference evidence="1 2" key="1">
    <citation type="submission" date="2023-11" db="EMBL/GenBank/DDBJ databases">
        <title>Bacillus jintuensis, isolated from a mudflat on the Beibu Gulf coast.</title>
        <authorList>
            <person name="Li M."/>
        </authorList>
    </citation>
    <scope>NUCLEOTIDE SEQUENCE [LARGE SCALE GENOMIC DNA]</scope>
    <source>
        <strain evidence="1 2">31A1R</strain>
    </source>
</reference>
<proteinExistence type="predicted"/>